<evidence type="ECO:0000313" key="3">
    <source>
        <dbReference type="EMBL" id="GKT29522.1"/>
    </source>
</evidence>
<feature type="compositionally biased region" description="Basic and acidic residues" evidence="2">
    <location>
        <begin position="585"/>
        <end position="594"/>
    </location>
</feature>
<evidence type="ECO:0000313" key="4">
    <source>
        <dbReference type="Proteomes" id="UP001057375"/>
    </source>
</evidence>
<feature type="region of interest" description="Disordered" evidence="2">
    <location>
        <begin position="25"/>
        <end position="89"/>
    </location>
</feature>
<feature type="region of interest" description="Disordered" evidence="2">
    <location>
        <begin position="268"/>
        <end position="305"/>
    </location>
</feature>
<feature type="compositionally biased region" description="Low complexity" evidence="2">
    <location>
        <begin position="616"/>
        <end position="635"/>
    </location>
</feature>
<feature type="region of interest" description="Disordered" evidence="2">
    <location>
        <begin position="457"/>
        <end position="713"/>
    </location>
</feature>
<evidence type="ECO:0000256" key="1">
    <source>
        <dbReference type="SAM" id="Coils"/>
    </source>
</evidence>
<feature type="compositionally biased region" description="Basic and acidic residues" evidence="2">
    <location>
        <begin position="510"/>
        <end position="548"/>
    </location>
</feature>
<gene>
    <name evidence="3" type="ORF">ADUPG1_014097</name>
</gene>
<dbReference type="Proteomes" id="UP001057375">
    <property type="component" value="Unassembled WGS sequence"/>
</dbReference>
<organism evidence="3 4">
    <name type="scientific">Aduncisulcus paluster</name>
    <dbReference type="NCBI Taxonomy" id="2918883"/>
    <lineage>
        <taxon>Eukaryota</taxon>
        <taxon>Metamonada</taxon>
        <taxon>Carpediemonas-like organisms</taxon>
        <taxon>Aduncisulcus</taxon>
    </lineage>
</organism>
<feature type="compositionally biased region" description="Basic and acidic residues" evidence="2">
    <location>
        <begin position="488"/>
        <end position="502"/>
    </location>
</feature>
<feature type="non-terminal residue" evidence="3">
    <location>
        <position position="1"/>
    </location>
</feature>
<protein>
    <submittedName>
        <fullName evidence="3">Uncharacterized protein</fullName>
    </submittedName>
</protein>
<keyword evidence="4" id="KW-1185">Reference proteome</keyword>
<evidence type="ECO:0000256" key="2">
    <source>
        <dbReference type="SAM" id="MobiDB-lite"/>
    </source>
</evidence>
<dbReference type="EMBL" id="BQXS01013779">
    <property type="protein sequence ID" value="GKT29522.1"/>
    <property type="molecule type" value="Genomic_DNA"/>
</dbReference>
<feature type="region of interest" description="Disordered" evidence="2">
    <location>
        <begin position="395"/>
        <end position="421"/>
    </location>
</feature>
<keyword evidence="1" id="KW-0175">Coiled coil</keyword>
<name>A0ABQ5KAE2_9EUKA</name>
<proteinExistence type="predicted"/>
<sequence length="802" mass="92622">LSLSSLSSSLSPALYSAVLSILHNAVKKEKEHGMRERERERKEREHRVKEEERKRKDAERKHREEERREWEAERRRREEERRDWERREESWKAKVKEVLKNKEIVELRDNEREIELQAIRVRVKLMQQRDLERETLLHKKEEEVKVSSDVKERWEQERAILSETQTTLELKIKDLEQKHAKEKDEWILERQAFLASSNSSKDATKELIDDRNSWKQRAKKHEERVIKLEASLHSLSIQHEEELRKLGEIIGQQSKQLEEMRSIAAEKEKRAKQRQSDFLVPTDDEKPFSRTHTFPYSDRRSGMGDKKNDIVLAETMPVAPSDMSHHLPPLVDDSDSLSNDEFPHTPSGGQGHAHHKSSPSFSMSGERMVDALEWVENEKQWSSAEEDIQMERYRQERARKQHSHSERGREDTSSKYEIKSRNRFAKTEDASVISGEARWETNTLPILDLDPDLLNDDLFLDDDENSLEKGLPQREEDEERRARARRERKLDEERKRKEEAKRRAQLLFEDQERRRIEEERRREEEKKWQEERQKRNEEERRRREKVDVPRYSSFEPQSIPPSIPSYPQHSSDRRVPVSSSSIPPRDSKASDDKGMAGVSLSHGPSRAQGMGPAIPSIPSYSSSVRPSSIVQSRPSLSHQWSTEELRQNPYSLSTRGDRGNIGRSSSLSFAQSHGPVSAKLESRPRLSSDPGHSIPSIPPSIPPSISSGYTKHSIPPPNPLSDFFVDSHTRFGSAANHGAHLMSGSSVTSSSHFPYPQVSASTNSLTSYSTSSVAGPSDLEARLRAFSSQSRLASNSLYGADL</sequence>
<accession>A0ABQ5KAE2</accession>
<feature type="compositionally biased region" description="Polar residues" evidence="2">
    <location>
        <begin position="662"/>
        <end position="671"/>
    </location>
</feature>
<feature type="coiled-coil region" evidence="1">
    <location>
        <begin position="137"/>
        <end position="238"/>
    </location>
</feature>
<comment type="caution">
    <text evidence="3">The sequence shown here is derived from an EMBL/GenBank/DDBJ whole genome shotgun (WGS) entry which is preliminary data.</text>
</comment>
<feature type="compositionally biased region" description="Basic and acidic residues" evidence="2">
    <location>
        <begin position="26"/>
        <end position="89"/>
    </location>
</feature>
<feature type="region of interest" description="Disordered" evidence="2">
    <location>
        <begin position="320"/>
        <end position="364"/>
    </location>
</feature>
<reference evidence="3" key="1">
    <citation type="submission" date="2022-03" db="EMBL/GenBank/DDBJ databases">
        <title>Draft genome sequence of Aduncisulcus paluster, a free-living microaerophilic Fornicata.</title>
        <authorList>
            <person name="Yuyama I."/>
            <person name="Kume K."/>
            <person name="Tamura T."/>
            <person name="Inagaki Y."/>
            <person name="Hashimoto T."/>
        </authorList>
    </citation>
    <scope>NUCLEOTIDE SEQUENCE</scope>
    <source>
        <strain evidence="3">NY0171</strain>
    </source>
</reference>